<dbReference type="Proteomes" id="UP000823964">
    <property type="component" value="Unassembled WGS sequence"/>
</dbReference>
<protein>
    <submittedName>
        <fullName evidence="1">Uncharacterized protein</fullName>
    </submittedName>
</protein>
<reference evidence="1" key="1">
    <citation type="journal article" date="2021" name="PeerJ">
        <title>Extensive microbial diversity within the chicken gut microbiome revealed by metagenomics and culture.</title>
        <authorList>
            <person name="Gilroy R."/>
            <person name="Ravi A."/>
            <person name="Getino M."/>
            <person name="Pursley I."/>
            <person name="Horton D.L."/>
            <person name="Alikhan N.F."/>
            <person name="Baker D."/>
            <person name="Gharbi K."/>
            <person name="Hall N."/>
            <person name="Watson M."/>
            <person name="Adriaenssens E.M."/>
            <person name="Foster-Nyarko E."/>
            <person name="Jarju S."/>
            <person name="Secka A."/>
            <person name="Antonio M."/>
            <person name="Oren A."/>
            <person name="Chaudhuri R.R."/>
            <person name="La Ragione R."/>
            <person name="Hildebrand F."/>
            <person name="Pallen M.J."/>
        </authorList>
    </citation>
    <scope>NUCLEOTIDE SEQUENCE</scope>
    <source>
        <strain evidence="1">14975</strain>
    </source>
</reference>
<proteinExistence type="predicted"/>
<dbReference type="EMBL" id="DXFQ01000048">
    <property type="protein sequence ID" value="HIX19534.1"/>
    <property type="molecule type" value="Genomic_DNA"/>
</dbReference>
<reference evidence="1" key="2">
    <citation type="submission" date="2021-04" db="EMBL/GenBank/DDBJ databases">
        <authorList>
            <person name="Gilroy R."/>
        </authorList>
    </citation>
    <scope>NUCLEOTIDE SEQUENCE</scope>
    <source>
        <strain evidence="1">14975</strain>
    </source>
</reference>
<sequence>MFAIISPLILRGVIDNTLEDLIDLRLWCADGEEPIHYRLRGNCLRDIAGCRVEFDNKGETRTDPPDRERTVLALLREAASDVVAGDITLSLRVPDHRREGHLANALSIEFFVNRRIRVLIETTQFEYRLSLPQWQMSPEQENAQRFFNKEALRNHVAWNIEHFRGPSLSTLTPKFPVCDWDYRLNRAEACMAIYPSIRDKYAHRPQGYLDCAYVMDRLAFLGEVAAEQEAHMPPDPARESCDCEVLDFMAPSQAKAMHAAMSHPLFRRASHMTAVVQKRLMPELAAEGEADRHAAAEGYLASYAGIVSHILSTILLTQEAAYDATLAATRVRMLEMRVADLDRYGRRLPADISRELDSEGRSLIEGLDEFFSNISRQ</sequence>
<accession>A0A9D2AGM2</accession>
<gene>
    <name evidence="1" type="ORF">H9862_02895</name>
</gene>
<comment type="caution">
    <text evidence="1">The sequence shown here is derived from an EMBL/GenBank/DDBJ whole genome shotgun (WGS) entry which is preliminary data.</text>
</comment>
<name>A0A9D2AGM2_9BACT</name>
<dbReference type="AlphaFoldDB" id="A0A9D2AGM2"/>
<evidence type="ECO:0000313" key="2">
    <source>
        <dbReference type="Proteomes" id="UP000823964"/>
    </source>
</evidence>
<evidence type="ECO:0000313" key="1">
    <source>
        <dbReference type="EMBL" id="HIX19534.1"/>
    </source>
</evidence>
<organism evidence="1 2">
    <name type="scientific">Candidatus Akkermansia intestinigallinarum</name>
    <dbReference type="NCBI Taxonomy" id="2838431"/>
    <lineage>
        <taxon>Bacteria</taxon>
        <taxon>Pseudomonadati</taxon>
        <taxon>Verrucomicrobiota</taxon>
        <taxon>Verrucomicrobiia</taxon>
        <taxon>Verrucomicrobiales</taxon>
        <taxon>Akkermansiaceae</taxon>
        <taxon>Akkermansia</taxon>
    </lineage>
</organism>